<protein>
    <submittedName>
        <fullName evidence="3">Diguanylate cyclase (GGDEF)-like protein</fullName>
    </submittedName>
</protein>
<dbReference type="SMART" id="SM00267">
    <property type="entry name" value="GGDEF"/>
    <property type="match status" value="1"/>
</dbReference>
<feature type="transmembrane region" description="Helical" evidence="1">
    <location>
        <begin position="98"/>
        <end position="115"/>
    </location>
</feature>
<evidence type="ECO:0000313" key="4">
    <source>
        <dbReference type="Proteomes" id="UP000245921"/>
    </source>
</evidence>
<dbReference type="PANTHER" id="PTHR45138">
    <property type="entry name" value="REGULATORY COMPONENTS OF SENSORY TRANSDUCTION SYSTEM"/>
    <property type="match status" value="1"/>
</dbReference>
<dbReference type="Gene3D" id="3.30.70.270">
    <property type="match status" value="1"/>
</dbReference>
<name>A0AA45C6S7_9BACT</name>
<sequence>MVFLRIISFYLFVAVLITSFLLSITYSKGKRGDLKSFFMLSLSLDIYMLGYLMELNSKNISDMIFWNQIQYIGIPFFPAFWLLACLTYAKYRISFKNIFFIMIIPFMTFFIRLTNQFHNFYYKELSVRAFDGIDLLYIEKGPWYYVQSAYIIFAIFLSSLLIWRVYIKRTFEDKKRLEIVFVGTSIPYLGLLLLMQKFWNTGIDWMALFLPVSLFIISYAFLKYDFLEIKTFARENIFENSSYGIILLSNDDKIVDYNIKGKDYGRIIEIIKLTSDKKKNFKIDKIILKSLSENKKIKLDVLHNGEKIFFELEFRNLTGDNDILMGKVIYIKDIIQFELLNLKLQILANIDELSDLKNRRAYIKESLDLYKFAFENNMNYSVTMIDIDFFKKVNDSFGHACGDYVIKEFGHLMKKYFDGNEIYGRLGGEEFAITICNEDSNYIYKRVDDFRKIIENYNFNFKNNSFKISISIGIAFNEDFVYSFEELLNYSDKLLYEVKNSGRNKTYIKEMKF</sequence>
<dbReference type="GO" id="GO:0043709">
    <property type="term" value="P:cell adhesion involved in single-species biofilm formation"/>
    <property type="evidence" value="ECO:0007669"/>
    <property type="project" value="TreeGrafter"/>
</dbReference>
<dbReference type="InterPro" id="IPR000160">
    <property type="entry name" value="GGDEF_dom"/>
</dbReference>
<feature type="transmembrane region" description="Helical" evidence="1">
    <location>
        <begin position="144"/>
        <end position="167"/>
    </location>
</feature>
<dbReference type="InterPro" id="IPR031621">
    <property type="entry name" value="HisKA_7TM"/>
</dbReference>
<feature type="transmembrane region" description="Helical" evidence="1">
    <location>
        <begin position="205"/>
        <end position="222"/>
    </location>
</feature>
<feature type="transmembrane region" description="Helical" evidence="1">
    <location>
        <begin position="179"/>
        <end position="199"/>
    </location>
</feature>
<accession>A0AA45C6S7</accession>
<dbReference type="Pfam" id="PF00990">
    <property type="entry name" value="GGDEF"/>
    <property type="match status" value="1"/>
</dbReference>
<evidence type="ECO:0000256" key="1">
    <source>
        <dbReference type="SAM" id="Phobius"/>
    </source>
</evidence>
<dbReference type="RefSeq" id="WP_158274844.1">
    <property type="nucleotide sequence ID" value="NZ_QGGI01000009.1"/>
</dbReference>
<dbReference type="GO" id="GO:1902201">
    <property type="term" value="P:negative regulation of bacterial-type flagellum-dependent cell motility"/>
    <property type="evidence" value="ECO:0007669"/>
    <property type="project" value="TreeGrafter"/>
</dbReference>
<dbReference type="GO" id="GO:0005886">
    <property type="term" value="C:plasma membrane"/>
    <property type="evidence" value="ECO:0007669"/>
    <property type="project" value="TreeGrafter"/>
</dbReference>
<dbReference type="InterPro" id="IPR029787">
    <property type="entry name" value="Nucleotide_cyclase"/>
</dbReference>
<comment type="caution">
    <text evidence="3">The sequence shown here is derived from an EMBL/GenBank/DDBJ whole genome shotgun (WGS) entry which is preliminary data.</text>
</comment>
<dbReference type="Pfam" id="PF16927">
    <property type="entry name" value="HisKA_7TM"/>
    <property type="match status" value="1"/>
</dbReference>
<evidence type="ECO:0000259" key="2">
    <source>
        <dbReference type="PROSITE" id="PS50887"/>
    </source>
</evidence>
<dbReference type="SUPFAM" id="SSF55073">
    <property type="entry name" value="Nucleotide cyclase"/>
    <property type="match status" value="1"/>
</dbReference>
<dbReference type="AlphaFoldDB" id="A0AA45C6S7"/>
<dbReference type="InterPro" id="IPR043128">
    <property type="entry name" value="Rev_trsase/Diguanyl_cyclase"/>
</dbReference>
<gene>
    <name evidence="3" type="ORF">C7380_10985</name>
</gene>
<dbReference type="InterPro" id="IPR050469">
    <property type="entry name" value="Diguanylate_Cyclase"/>
</dbReference>
<dbReference type="NCBIfam" id="TIGR00254">
    <property type="entry name" value="GGDEF"/>
    <property type="match status" value="1"/>
</dbReference>
<feature type="domain" description="GGDEF" evidence="2">
    <location>
        <begin position="378"/>
        <end position="511"/>
    </location>
</feature>
<keyword evidence="1" id="KW-0812">Transmembrane</keyword>
<evidence type="ECO:0000313" key="3">
    <source>
        <dbReference type="EMBL" id="PWJ92202.1"/>
    </source>
</evidence>
<dbReference type="GO" id="GO:0052621">
    <property type="term" value="F:diguanylate cyclase activity"/>
    <property type="evidence" value="ECO:0007669"/>
    <property type="project" value="TreeGrafter"/>
</dbReference>
<dbReference type="EMBL" id="QGGI01000009">
    <property type="protein sequence ID" value="PWJ92202.1"/>
    <property type="molecule type" value="Genomic_DNA"/>
</dbReference>
<keyword evidence="1" id="KW-0472">Membrane</keyword>
<dbReference type="PROSITE" id="PS50887">
    <property type="entry name" value="GGDEF"/>
    <property type="match status" value="1"/>
</dbReference>
<dbReference type="CDD" id="cd01949">
    <property type="entry name" value="GGDEF"/>
    <property type="match status" value="1"/>
</dbReference>
<keyword evidence="1" id="KW-1133">Transmembrane helix</keyword>
<dbReference type="PANTHER" id="PTHR45138:SF9">
    <property type="entry name" value="DIGUANYLATE CYCLASE DGCM-RELATED"/>
    <property type="match status" value="1"/>
</dbReference>
<feature type="transmembrane region" description="Helical" evidence="1">
    <location>
        <begin position="36"/>
        <end position="53"/>
    </location>
</feature>
<organism evidence="3 4">
    <name type="scientific">Oceanotoga teriensis</name>
    <dbReference type="NCBI Taxonomy" id="515440"/>
    <lineage>
        <taxon>Bacteria</taxon>
        <taxon>Thermotogati</taxon>
        <taxon>Thermotogota</taxon>
        <taxon>Thermotogae</taxon>
        <taxon>Petrotogales</taxon>
        <taxon>Petrotogaceae</taxon>
        <taxon>Oceanotoga</taxon>
    </lineage>
</organism>
<keyword evidence="4" id="KW-1185">Reference proteome</keyword>
<feature type="transmembrane region" description="Helical" evidence="1">
    <location>
        <begin position="6"/>
        <end position="24"/>
    </location>
</feature>
<feature type="transmembrane region" description="Helical" evidence="1">
    <location>
        <begin position="65"/>
        <end position="86"/>
    </location>
</feature>
<proteinExistence type="predicted"/>
<reference evidence="3 4" key="1">
    <citation type="submission" date="2018-05" db="EMBL/GenBank/DDBJ databases">
        <title>Genomic Encyclopedia of Type Strains, Phase IV (KMG-IV): sequencing the most valuable type-strain genomes for metagenomic binning, comparative biology and taxonomic classification.</title>
        <authorList>
            <person name="Goeker M."/>
        </authorList>
    </citation>
    <scope>NUCLEOTIDE SEQUENCE [LARGE SCALE GENOMIC DNA]</scope>
    <source>
        <strain evidence="3 4">DSM 24906</strain>
    </source>
</reference>
<dbReference type="Proteomes" id="UP000245921">
    <property type="component" value="Unassembled WGS sequence"/>
</dbReference>